<name>A0AAN6N1V1_9PEZI</name>
<accession>A0AAN6N1V1</accession>
<dbReference type="Proteomes" id="UP001303473">
    <property type="component" value="Unassembled WGS sequence"/>
</dbReference>
<keyword evidence="4" id="KW-0833">Ubl conjugation pathway</keyword>
<dbReference type="GO" id="GO:0043161">
    <property type="term" value="P:proteasome-mediated ubiquitin-dependent protein catabolic process"/>
    <property type="evidence" value="ECO:0007669"/>
    <property type="project" value="TreeGrafter"/>
</dbReference>
<dbReference type="PROSITE" id="PS50082">
    <property type="entry name" value="WD_REPEATS_2"/>
    <property type="match status" value="2"/>
</dbReference>
<proteinExistence type="inferred from homology"/>
<protein>
    <submittedName>
        <fullName evidence="8">WD40-repeat-containing domain protein</fullName>
    </submittedName>
</protein>
<feature type="repeat" description="WD" evidence="6">
    <location>
        <begin position="300"/>
        <end position="341"/>
    </location>
</feature>
<dbReference type="PROSITE" id="PS50294">
    <property type="entry name" value="WD_REPEATS_REGION"/>
    <property type="match status" value="1"/>
</dbReference>
<gene>
    <name evidence="8" type="ORF">QBC46DRAFT_293828</name>
</gene>
<dbReference type="InterPro" id="IPR019775">
    <property type="entry name" value="WD40_repeat_CS"/>
</dbReference>
<feature type="region of interest" description="Disordered" evidence="7">
    <location>
        <begin position="130"/>
        <end position="149"/>
    </location>
</feature>
<dbReference type="InterPro" id="IPR051865">
    <property type="entry name" value="WD-repeat_CDT2_adapter"/>
</dbReference>
<keyword evidence="2 6" id="KW-0853">WD repeat</keyword>
<dbReference type="InterPro" id="IPR015943">
    <property type="entry name" value="WD40/YVTN_repeat-like_dom_sf"/>
</dbReference>
<feature type="compositionally biased region" description="Basic and acidic residues" evidence="7">
    <location>
        <begin position="1"/>
        <end position="15"/>
    </location>
</feature>
<evidence type="ECO:0000313" key="8">
    <source>
        <dbReference type="EMBL" id="KAK3937645.1"/>
    </source>
</evidence>
<feature type="non-terminal residue" evidence="8">
    <location>
        <position position="782"/>
    </location>
</feature>
<evidence type="ECO:0000256" key="3">
    <source>
        <dbReference type="ARBA" id="ARBA00022737"/>
    </source>
</evidence>
<feature type="compositionally biased region" description="Low complexity" evidence="7">
    <location>
        <begin position="23"/>
        <end position="44"/>
    </location>
</feature>
<evidence type="ECO:0000256" key="2">
    <source>
        <dbReference type="ARBA" id="ARBA00022574"/>
    </source>
</evidence>
<dbReference type="GO" id="GO:0030674">
    <property type="term" value="F:protein-macromolecule adaptor activity"/>
    <property type="evidence" value="ECO:0007669"/>
    <property type="project" value="TreeGrafter"/>
</dbReference>
<evidence type="ECO:0000256" key="6">
    <source>
        <dbReference type="PROSITE-ProRule" id="PRU00221"/>
    </source>
</evidence>
<organism evidence="8 9">
    <name type="scientific">Diplogelasinospora grovesii</name>
    <dbReference type="NCBI Taxonomy" id="303347"/>
    <lineage>
        <taxon>Eukaryota</taxon>
        <taxon>Fungi</taxon>
        <taxon>Dikarya</taxon>
        <taxon>Ascomycota</taxon>
        <taxon>Pezizomycotina</taxon>
        <taxon>Sordariomycetes</taxon>
        <taxon>Sordariomycetidae</taxon>
        <taxon>Sordariales</taxon>
        <taxon>Diplogelasinosporaceae</taxon>
        <taxon>Diplogelasinospora</taxon>
    </lineage>
</organism>
<comment type="pathway">
    <text evidence="1">Protein modification; protein ubiquitination.</text>
</comment>
<dbReference type="InterPro" id="IPR001680">
    <property type="entry name" value="WD40_rpt"/>
</dbReference>
<evidence type="ECO:0000256" key="5">
    <source>
        <dbReference type="ARBA" id="ARBA00038344"/>
    </source>
</evidence>
<dbReference type="SUPFAM" id="SSF50978">
    <property type="entry name" value="WD40 repeat-like"/>
    <property type="match status" value="1"/>
</dbReference>
<evidence type="ECO:0000256" key="4">
    <source>
        <dbReference type="ARBA" id="ARBA00022786"/>
    </source>
</evidence>
<dbReference type="PANTHER" id="PTHR22852:SF0">
    <property type="entry name" value="DENTICLELESS PROTEIN HOMOLOG"/>
    <property type="match status" value="1"/>
</dbReference>
<reference evidence="9" key="1">
    <citation type="journal article" date="2023" name="Mol. Phylogenet. Evol.">
        <title>Genome-scale phylogeny and comparative genomics of the fungal order Sordariales.</title>
        <authorList>
            <person name="Hensen N."/>
            <person name="Bonometti L."/>
            <person name="Westerberg I."/>
            <person name="Brannstrom I.O."/>
            <person name="Guillou S."/>
            <person name="Cros-Aarteil S."/>
            <person name="Calhoun S."/>
            <person name="Haridas S."/>
            <person name="Kuo A."/>
            <person name="Mondo S."/>
            <person name="Pangilinan J."/>
            <person name="Riley R."/>
            <person name="LaButti K."/>
            <person name="Andreopoulos B."/>
            <person name="Lipzen A."/>
            <person name="Chen C."/>
            <person name="Yan M."/>
            <person name="Daum C."/>
            <person name="Ng V."/>
            <person name="Clum A."/>
            <person name="Steindorff A."/>
            <person name="Ohm R.A."/>
            <person name="Martin F."/>
            <person name="Silar P."/>
            <person name="Natvig D.O."/>
            <person name="Lalanne C."/>
            <person name="Gautier V."/>
            <person name="Ament-Velasquez S.L."/>
            <person name="Kruys A."/>
            <person name="Hutchinson M.I."/>
            <person name="Powell A.J."/>
            <person name="Barry K."/>
            <person name="Miller A.N."/>
            <person name="Grigoriev I.V."/>
            <person name="Debuchy R."/>
            <person name="Gladieux P."/>
            <person name="Hiltunen Thoren M."/>
            <person name="Johannesson H."/>
        </authorList>
    </citation>
    <scope>NUCLEOTIDE SEQUENCE [LARGE SCALE GENOMIC DNA]</scope>
    <source>
        <strain evidence="9">CBS 340.73</strain>
    </source>
</reference>
<sequence length="782" mass="84940">MTGEKEKEIMTEKIPRSPSEAKSSATLTNSLLSSPPRLPPSSQNSKERRNPSITPKKFKRFFTPRSRVSSKPSAARKALHDLTAPALNRCQTPSSPLKPISEDNDELPSLHDAHRGAKRRKTVHYATPDRKRPCEQLPTPLNTSPVLFQTPDNTRSALRSPIQTLQSSQSTIQDVSDLEDEAFSDDGEELPGETRLLRRPVQLYRRGMAAQLVQRMTGGLPTGGYGRLSCPISDWRTEAADFCSKPEDVHLCSSHEGEPRTIPFCTTSCHKSSLVAVGDEEGYIRLLDSARNFPRIHLSFHVHGNAIIDLAFSEDDYLLATASGDQTGKVIDVMTQTPISVLGRHTASLKQVRFQPGRGSGSVLATSGRDGSVQIWDLRCRGGTPVQDIQTQVRSDSGLHHRLPRRVNQGCVVNSIYDAHARITHRRTPNQATASGVGDVARMGEVPGRIGEVSVTALQFLPPGREHLLLTGCEADASIKLWDIRAVHTRHHKSSTSTPISFTAPPASHVAWRPFGVSAMGLNGDGSRLYSLCKDNTVYAYSTAHLVLGHATELAPALPGQDPPRFRRHGAAAGAHEGLGPLYGFRHPLFHATSFYVKAAVRPARNGNSELLAVGSSDGAAILFPTDERYLKEHWQRQQLNEGVGEESYLVGKTTDSAAESLGLSRRMPSLSRQNSGSGGLGGSFGGFGGSFSGSQAVEGSPPIIRNIGTPLVRGHDKEVGALTWTADGDLVTVGDDYLVRCWREDRDAASDLRRGGETGGRRWGCGWADVGDAWDGDDDDW</sequence>
<dbReference type="SMART" id="SM00320">
    <property type="entry name" value="WD40"/>
    <property type="match status" value="6"/>
</dbReference>
<comment type="caution">
    <text evidence="8">The sequence shown here is derived from an EMBL/GenBank/DDBJ whole genome shotgun (WGS) entry which is preliminary data.</text>
</comment>
<evidence type="ECO:0000256" key="1">
    <source>
        <dbReference type="ARBA" id="ARBA00004906"/>
    </source>
</evidence>
<dbReference type="EMBL" id="MU853848">
    <property type="protein sequence ID" value="KAK3937645.1"/>
    <property type="molecule type" value="Genomic_DNA"/>
</dbReference>
<dbReference type="Gene3D" id="2.130.10.10">
    <property type="entry name" value="YVTN repeat-like/Quinoprotein amine dehydrogenase"/>
    <property type="match status" value="3"/>
</dbReference>
<dbReference type="PANTHER" id="PTHR22852">
    <property type="entry name" value="LETHAL 2 DENTICLELESS PROTEIN RETINOIC ACID-REGULATED NUCLEAR MATRIX-ASSOCIATED PROTEIN"/>
    <property type="match status" value="1"/>
</dbReference>
<comment type="similarity">
    <text evidence="5">Belongs to the WD repeat cdt2 family.</text>
</comment>
<keyword evidence="9" id="KW-1185">Reference proteome</keyword>
<keyword evidence="3" id="KW-0677">Repeat</keyword>
<feature type="repeat" description="WD" evidence="6">
    <location>
        <begin position="342"/>
        <end position="379"/>
    </location>
</feature>
<evidence type="ECO:0000313" key="9">
    <source>
        <dbReference type="Proteomes" id="UP001303473"/>
    </source>
</evidence>
<dbReference type="InterPro" id="IPR036322">
    <property type="entry name" value="WD40_repeat_dom_sf"/>
</dbReference>
<feature type="region of interest" description="Disordered" evidence="7">
    <location>
        <begin position="1"/>
        <end position="124"/>
    </location>
</feature>
<feature type="compositionally biased region" description="Polar residues" evidence="7">
    <location>
        <begin position="139"/>
        <end position="149"/>
    </location>
</feature>
<dbReference type="GO" id="GO:0005634">
    <property type="term" value="C:nucleus"/>
    <property type="evidence" value="ECO:0007669"/>
    <property type="project" value="TreeGrafter"/>
</dbReference>
<dbReference type="Pfam" id="PF00400">
    <property type="entry name" value="WD40"/>
    <property type="match status" value="3"/>
</dbReference>
<dbReference type="PROSITE" id="PS00678">
    <property type="entry name" value="WD_REPEATS_1"/>
    <property type="match status" value="1"/>
</dbReference>
<dbReference type="AlphaFoldDB" id="A0AAN6N1V1"/>
<evidence type="ECO:0000256" key="7">
    <source>
        <dbReference type="SAM" id="MobiDB-lite"/>
    </source>
</evidence>